<sequence>MSTKQRLRLYNSLSGSKEDFVPVDEDNVGLYTCGFTVYDHVHIGHVKKYVGDDVLRRTLVMLGYSVRHVQNVTDVGHLESDADEGEDKLEKGAAKHNLSVFEVARRFEKEFYNAMDEVNVLTPSVIKRAADDDAIDQQIKLIGVLLEKGYGYVKDAAIYFDVGKLPDYNPFSKQPLSKKLVGAREGVEVDPDKKNPADFVLWMFKKGRYANHAMSWGSPWGEGFPGWHIECSAISMHYLGDHIDIHTGGVDHLPVHHPNEIAQNFGVTSHRVVNYWVHHEHLKVDGEKMSKSKGNFFTLEDVKAKGFDPIALRYLVLNTHYRKQMNFTWESLAAAQSAVDRLRSKVVEYMSDSTAENNDSGGPNNTYISEFTTAMTDDLNTPKALAQTWMMLDSELSSSEKLKTLLLMDTVLGLALNEDNTKEGTVIPDDVLEFAKQRWELKRDGKFIEADGLRDEIAKRGYTVRDLADSYELDPS</sequence>
<protein>
    <recommendedName>
        <fullName evidence="9">Cysteine--tRNA ligase</fullName>
        <ecNumber evidence="9">6.1.1.16</ecNumber>
    </recommendedName>
    <alternativeName>
        <fullName evidence="9">Cysteinyl-tRNA synthetase</fullName>
        <shortName evidence="9">CysRS</shortName>
    </alternativeName>
</protein>
<comment type="catalytic activity">
    <reaction evidence="9">
        <text>tRNA(Cys) + L-cysteine + ATP = L-cysteinyl-tRNA(Cys) + AMP + diphosphate</text>
        <dbReference type="Rhea" id="RHEA:17773"/>
        <dbReference type="Rhea" id="RHEA-COMP:9661"/>
        <dbReference type="Rhea" id="RHEA-COMP:9679"/>
        <dbReference type="ChEBI" id="CHEBI:30616"/>
        <dbReference type="ChEBI" id="CHEBI:33019"/>
        <dbReference type="ChEBI" id="CHEBI:35235"/>
        <dbReference type="ChEBI" id="CHEBI:78442"/>
        <dbReference type="ChEBI" id="CHEBI:78517"/>
        <dbReference type="ChEBI" id="CHEBI:456215"/>
        <dbReference type="EC" id="6.1.1.16"/>
    </reaction>
</comment>
<dbReference type="Gene3D" id="3.40.50.620">
    <property type="entry name" value="HUPs"/>
    <property type="match status" value="1"/>
</dbReference>
<dbReference type="PANTHER" id="PTHR10890">
    <property type="entry name" value="CYSTEINYL-TRNA SYNTHETASE"/>
    <property type="match status" value="1"/>
</dbReference>
<dbReference type="InterPro" id="IPR009080">
    <property type="entry name" value="tRNAsynth_Ia_anticodon-bd"/>
</dbReference>
<dbReference type="GO" id="GO:0008270">
    <property type="term" value="F:zinc ion binding"/>
    <property type="evidence" value="ECO:0007669"/>
    <property type="project" value="UniProtKB-UniRule"/>
</dbReference>
<dbReference type="EC" id="6.1.1.16" evidence="9"/>
<dbReference type="GO" id="GO:0005524">
    <property type="term" value="F:ATP binding"/>
    <property type="evidence" value="ECO:0007669"/>
    <property type="project" value="UniProtKB-UniRule"/>
</dbReference>
<dbReference type="EMBL" id="JAGQKZ010000010">
    <property type="protein sequence ID" value="MCA9391910.1"/>
    <property type="molecule type" value="Genomic_DNA"/>
</dbReference>
<keyword evidence="3 9" id="KW-0479">Metal-binding</keyword>
<organism evidence="11 12">
    <name type="scientific">candidate division WWE3 bacterium</name>
    <dbReference type="NCBI Taxonomy" id="2053526"/>
    <lineage>
        <taxon>Bacteria</taxon>
        <taxon>Katanobacteria</taxon>
    </lineage>
</organism>
<evidence type="ECO:0000256" key="6">
    <source>
        <dbReference type="ARBA" id="ARBA00022840"/>
    </source>
</evidence>
<evidence type="ECO:0000256" key="4">
    <source>
        <dbReference type="ARBA" id="ARBA00022741"/>
    </source>
</evidence>
<dbReference type="CDD" id="cd00672">
    <property type="entry name" value="CysRS_core"/>
    <property type="match status" value="1"/>
</dbReference>
<reference evidence="11" key="2">
    <citation type="journal article" date="2021" name="Microbiome">
        <title>Successional dynamics and alternative stable states in a saline activated sludge microbial community over 9 years.</title>
        <authorList>
            <person name="Wang Y."/>
            <person name="Ye J."/>
            <person name="Ju F."/>
            <person name="Liu L."/>
            <person name="Boyd J.A."/>
            <person name="Deng Y."/>
            <person name="Parks D.H."/>
            <person name="Jiang X."/>
            <person name="Yin X."/>
            <person name="Woodcroft B.J."/>
            <person name="Tyson G.W."/>
            <person name="Hugenholtz P."/>
            <person name="Polz M.F."/>
            <person name="Zhang T."/>
        </authorList>
    </citation>
    <scope>NUCLEOTIDE SEQUENCE</scope>
    <source>
        <strain evidence="11">HKST-UBA03</strain>
    </source>
</reference>
<comment type="similarity">
    <text evidence="9">Belongs to the class-I aminoacyl-tRNA synthetase family.</text>
</comment>
<evidence type="ECO:0000313" key="11">
    <source>
        <dbReference type="EMBL" id="MCA9391910.1"/>
    </source>
</evidence>
<dbReference type="HAMAP" id="MF_00041">
    <property type="entry name" value="Cys_tRNA_synth"/>
    <property type="match status" value="1"/>
</dbReference>
<dbReference type="SUPFAM" id="SSF52374">
    <property type="entry name" value="Nucleotidylyl transferase"/>
    <property type="match status" value="1"/>
</dbReference>
<accession>A0A955LJS2</accession>
<dbReference type="Proteomes" id="UP000751518">
    <property type="component" value="Unassembled WGS sequence"/>
</dbReference>
<feature type="binding site" evidence="9">
    <location>
        <position position="256"/>
    </location>
    <ligand>
        <name>Zn(2+)</name>
        <dbReference type="ChEBI" id="CHEBI:29105"/>
    </ligand>
</feature>
<keyword evidence="5 9" id="KW-0862">Zinc</keyword>
<evidence type="ECO:0000256" key="5">
    <source>
        <dbReference type="ARBA" id="ARBA00022833"/>
    </source>
</evidence>
<evidence type="ECO:0000256" key="1">
    <source>
        <dbReference type="ARBA" id="ARBA00011245"/>
    </source>
</evidence>
<dbReference type="Pfam" id="PF01406">
    <property type="entry name" value="tRNA-synt_1e"/>
    <property type="match status" value="1"/>
</dbReference>
<dbReference type="Gene3D" id="1.20.120.1910">
    <property type="entry name" value="Cysteine-tRNA ligase, C-terminal anti-codon recognition domain"/>
    <property type="match status" value="1"/>
</dbReference>
<dbReference type="AlphaFoldDB" id="A0A955LJS2"/>
<comment type="subunit">
    <text evidence="1 9">Monomer.</text>
</comment>
<comment type="caution">
    <text evidence="11">The sequence shown here is derived from an EMBL/GenBank/DDBJ whole genome shotgun (WGS) entry which is preliminary data.</text>
</comment>
<feature type="domain" description="tRNA synthetases class I catalytic" evidence="10">
    <location>
        <begin position="20"/>
        <end position="336"/>
    </location>
</feature>
<dbReference type="NCBIfam" id="TIGR00435">
    <property type="entry name" value="cysS"/>
    <property type="match status" value="1"/>
</dbReference>
<evidence type="ECO:0000256" key="7">
    <source>
        <dbReference type="ARBA" id="ARBA00022917"/>
    </source>
</evidence>
<evidence type="ECO:0000256" key="8">
    <source>
        <dbReference type="ARBA" id="ARBA00023146"/>
    </source>
</evidence>
<evidence type="ECO:0000256" key="3">
    <source>
        <dbReference type="ARBA" id="ARBA00022723"/>
    </source>
</evidence>
<dbReference type="GO" id="GO:0005829">
    <property type="term" value="C:cytosol"/>
    <property type="evidence" value="ECO:0007669"/>
    <property type="project" value="TreeGrafter"/>
</dbReference>
<feature type="binding site" evidence="9">
    <location>
        <position position="291"/>
    </location>
    <ligand>
        <name>ATP</name>
        <dbReference type="ChEBI" id="CHEBI:30616"/>
    </ligand>
</feature>
<name>A0A955LJS2_UNCKA</name>
<keyword evidence="4 9" id="KW-0547">Nucleotide-binding</keyword>
<feature type="short sequence motif" description="'HIGH' region" evidence="9">
    <location>
        <begin position="35"/>
        <end position="45"/>
    </location>
</feature>
<proteinExistence type="inferred from homology"/>
<evidence type="ECO:0000256" key="2">
    <source>
        <dbReference type="ARBA" id="ARBA00022598"/>
    </source>
</evidence>
<comment type="cofactor">
    <cofactor evidence="9">
        <name>Zn(2+)</name>
        <dbReference type="ChEBI" id="CHEBI:29105"/>
    </cofactor>
    <text evidence="9">Binds 1 zinc ion per subunit.</text>
</comment>
<keyword evidence="6 9" id="KW-0067">ATP-binding</keyword>
<evidence type="ECO:0000259" key="10">
    <source>
        <dbReference type="Pfam" id="PF01406"/>
    </source>
</evidence>
<keyword evidence="8 9" id="KW-0030">Aminoacyl-tRNA synthetase</keyword>
<evidence type="ECO:0000313" key="12">
    <source>
        <dbReference type="Proteomes" id="UP000751518"/>
    </source>
</evidence>
<keyword evidence="7 9" id="KW-0648">Protein biosynthesis</keyword>
<dbReference type="PANTHER" id="PTHR10890:SF3">
    <property type="entry name" value="CYSTEINE--TRNA LIGASE, CYTOPLASMIC"/>
    <property type="match status" value="1"/>
</dbReference>
<feature type="short sequence motif" description="'KMSKS' region" evidence="9">
    <location>
        <begin position="288"/>
        <end position="292"/>
    </location>
</feature>
<feature type="binding site" evidence="9">
    <location>
        <position position="260"/>
    </location>
    <ligand>
        <name>Zn(2+)</name>
        <dbReference type="ChEBI" id="CHEBI:29105"/>
    </ligand>
</feature>
<dbReference type="GO" id="GO:0006423">
    <property type="term" value="P:cysteinyl-tRNA aminoacylation"/>
    <property type="evidence" value="ECO:0007669"/>
    <property type="project" value="UniProtKB-UniRule"/>
</dbReference>
<dbReference type="InterPro" id="IPR024909">
    <property type="entry name" value="Cys-tRNA/MSH_ligase"/>
</dbReference>
<dbReference type="InterPro" id="IPR014729">
    <property type="entry name" value="Rossmann-like_a/b/a_fold"/>
</dbReference>
<evidence type="ECO:0000256" key="9">
    <source>
        <dbReference type="HAMAP-Rule" id="MF_00041"/>
    </source>
</evidence>
<gene>
    <name evidence="9 11" type="primary">cysS</name>
    <name evidence="11" type="ORF">KC614_01755</name>
</gene>
<comment type="subcellular location">
    <subcellularLocation>
        <location evidence="9">Cytoplasm</location>
    </subcellularLocation>
</comment>
<reference evidence="11" key="1">
    <citation type="submission" date="2020-04" db="EMBL/GenBank/DDBJ databases">
        <authorList>
            <person name="Zhang T."/>
        </authorList>
    </citation>
    <scope>NUCLEOTIDE SEQUENCE</scope>
    <source>
        <strain evidence="11">HKST-UBA03</strain>
    </source>
</reference>
<dbReference type="GO" id="GO:0004817">
    <property type="term" value="F:cysteine-tRNA ligase activity"/>
    <property type="evidence" value="ECO:0007669"/>
    <property type="project" value="UniProtKB-UniRule"/>
</dbReference>
<keyword evidence="2 9" id="KW-0436">Ligase</keyword>
<dbReference type="InterPro" id="IPR032678">
    <property type="entry name" value="tRNA-synt_1_cat_dom"/>
</dbReference>
<dbReference type="InterPro" id="IPR015803">
    <property type="entry name" value="Cys-tRNA-ligase"/>
</dbReference>
<feature type="binding site" evidence="9">
    <location>
        <position position="33"/>
    </location>
    <ligand>
        <name>Zn(2+)</name>
        <dbReference type="ChEBI" id="CHEBI:29105"/>
    </ligand>
</feature>
<feature type="binding site" evidence="9">
    <location>
        <position position="231"/>
    </location>
    <ligand>
        <name>Zn(2+)</name>
        <dbReference type="ChEBI" id="CHEBI:29105"/>
    </ligand>
</feature>
<keyword evidence="9" id="KW-0963">Cytoplasm</keyword>
<dbReference type="SUPFAM" id="SSF47323">
    <property type="entry name" value="Anticodon-binding domain of a subclass of class I aminoacyl-tRNA synthetases"/>
    <property type="match status" value="1"/>
</dbReference>
<dbReference type="PRINTS" id="PR00983">
    <property type="entry name" value="TRNASYNTHCYS"/>
</dbReference>